<proteinExistence type="predicted"/>
<feature type="transmembrane region" description="Helical" evidence="1">
    <location>
        <begin position="348"/>
        <end position="371"/>
    </location>
</feature>
<dbReference type="EMBL" id="JBHTMU010000019">
    <property type="protein sequence ID" value="MFD1343139.1"/>
    <property type="molecule type" value="Genomic_DNA"/>
</dbReference>
<dbReference type="PANTHER" id="PTHR35342:SF1">
    <property type="entry name" value="BLR4373 PROTEIN"/>
    <property type="match status" value="1"/>
</dbReference>
<gene>
    <name evidence="3" type="ORF">ACFQ4E_11970</name>
</gene>
<reference evidence="4" key="1">
    <citation type="journal article" date="2019" name="Int. J. Syst. Evol. Microbiol.">
        <title>The Global Catalogue of Microorganisms (GCM) 10K type strain sequencing project: providing services to taxonomists for standard genome sequencing and annotation.</title>
        <authorList>
            <consortium name="The Broad Institute Genomics Platform"/>
            <consortium name="The Broad Institute Genome Sequencing Center for Infectious Disease"/>
            <person name="Wu L."/>
            <person name="Ma J."/>
        </authorList>
    </citation>
    <scope>NUCLEOTIDE SEQUENCE [LARGE SCALE GENOMIC DNA]</scope>
    <source>
        <strain evidence="4">CCUG 62953</strain>
    </source>
</reference>
<feature type="transmembrane region" description="Helical" evidence="1">
    <location>
        <begin position="191"/>
        <end position="214"/>
    </location>
</feature>
<dbReference type="PANTHER" id="PTHR35342">
    <property type="entry name" value="TRICARBOXYLIC TRANSPORT PROTEIN"/>
    <property type="match status" value="1"/>
</dbReference>
<keyword evidence="1" id="KW-1133">Transmembrane helix</keyword>
<feature type="transmembrane region" description="Helical" evidence="1">
    <location>
        <begin position="456"/>
        <end position="474"/>
    </location>
</feature>
<feature type="domain" description="DUF112" evidence="2">
    <location>
        <begin position="15"/>
        <end position="431"/>
    </location>
</feature>
<feature type="transmembrane region" description="Helical" evidence="1">
    <location>
        <begin position="251"/>
        <end position="273"/>
    </location>
</feature>
<feature type="transmembrane region" description="Helical" evidence="1">
    <location>
        <begin position="525"/>
        <end position="546"/>
    </location>
</feature>
<dbReference type="Pfam" id="PF01970">
    <property type="entry name" value="TctA"/>
    <property type="match status" value="1"/>
</dbReference>
<feature type="transmembrane region" description="Helical" evidence="1">
    <location>
        <begin position="132"/>
        <end position="153"/>
    </location>
</feature>
<evidence type="ECO:0000256" key="1">
    <source>
        <dbReference type="SAM" id="Phobius"/>
    </source>
</evidence>
<comment type="caution">
    <text evidence="3">The sequence shown here is derived from an EMBL/GenBank/DDBJ whole genome shotgun (WGS) entry which is preliminary data.</text>
</comment>
<evidence type="ECO:0000259" key="2">
    <source>
        <dbReference type="Pfam" id="PF01970"/>
    </source>
</evidence>
<dbReference type="Proteomes" id="UP001597135">
    <property type="component" value="Unassembled WGS sequence"/>
</dbReference>
<keyword evidence="1" id="KW-0812">Transmembrane</keyword>
<organism evidence="3 4">
    <name type="scientific">Litorisediminicola beolgyonensis</name>
    <dbReference type="NCBI Taxonomy" id="1173614"/>
    <lineage>
        <taxon>Bacteria</taxon>
        <taxon>Pseudomonadati</taxon>
        <taxon>Pseudomonadota</taxon>
        <taxon>Alphaproteobacteria</taxon>
        <taxon>Rhodobacterales</taxon>
        <taxon>Paracoccaceae</taxon>
        <taxon>Litorisediminicola</taxon>
    </lineage>
</organism>
<evidence type="ECO:0000313" key="3">
    <source>
        <dbReference type="EMBL" id="MFD1343139.1"/>
    </source>
</evidence>
<protein>
    <submittedName>
        <fullName evidence="3">Tripartite tricarboxylate transporter permease</fullName>
    </submittedName>
</protein>
<feature type="transmembrane region" description="Helical" evidence="1">
    <location>
        <begin position="408"/>
        <end position="436"/>
    </location>
</feature>
<feature type="transmembrane region" description="Helical" evidence="1">
    <location>
        <begin position="14"/>
        <end position="47"/>
    </location>
</feature>
<evidence type="ECO:0000313" key="4">
    <source>
        <dbReference type="Proteomes" id="UP001597135"/>
    </source>
</evidence>
<dbReference type="RefSeq" id="WP_386803816.1">
    <property type="nucleotide sequence ID" value="NZ_JBHTMU010000019.1"/>
</dbReference>
<feature type="transmembrane region" description="Helical" evidence="1">
    <location>
        <begin position="574"/>
        <end position="601"/>
    </location>
</feature>
<feature type="transmembrane region" description="Helical" evidence="1">
    <location>
        <begin position="502"/>
        <end position="519"/>
    </location>
</feature>
<accession>A0ABW3ZJ41</accession>
<feature type="transmembrane region" description="Helical" evidence="1">
    <location>
        <begin position="160"/>
        <end position="179"/>
    </location>
</feature>
<feature type="transmembrane region" description="Helical" evidence="1">
    <location>
        <begin position="103"/>
        <end position="126"/>
    </location>
</feature>
<feature type="transmembrane region" description="Helical" evidence="1">
    <location>
        <begin position="377"/>
        <end position="396"/>
    </location>
</feature>
<feature type="transmembrane region" description="Helical" evidence="1">
    <location>
        <begin position="313"/>
        <end position="336"/>
    </location>
</feature>
<keyword evidence="1" id="KW-0472">Membrane</keyword>
<sequence>MIEAFQTLTGTSAVLYLMFGALLGLVVGILPALGGAAGLSLLIPFIYGMDPSAAMAMVIGMLATVSTGDTITSVLLGVPGSASSQATVLDGFPMAKQGQAARALSAGFLSSVIGGLFGAIVLTLTLQSAKQVILWFGIPEILMMILFGVASVAALSGRSLAKGVAICAFGMVVASIGFAPASGEQRLDLGLFYLGDGLPLIACVIGVFVVPEIVDLIQQNRSISDRPSLGNGRRQGVLDVLRNKWIVLRSATVGCLIGAMPGVGGAVVDWIVYGQTVRSAKDKSKFGKGDVRGVIGVESSNNAVLGGALVPTLLFGVPGSGSTALLLSALILIGIQPGPGMLTQDIDLTYLMIWSLALANILGAGACFLFARHLAKLTLIPFAWIAPFLIVAISFATLQINRDPRDLFLILIFGAIGVAMRRFGFSRPAFLIGVVLQQNLEKSLYQTAQLYSLTEFLSRPIVLILLVVVLVILGNSIKQQLAKSAEPSDEIDRVRQTRPAQLILPALLAAFFAAALWMVRDLQPLGRMFPVVAGGFGLVAALVILAQLGRGAPSALEDSHVTGPRYSVSFAHTAAWLVAAVLSIACFGFFAGAALFMASFLTVEARAHPLATLAGVSAIVGVYLFLTYQSGTFLPDGWVLSLNPWDYF</sequence>
<feature type="transmembrane region" description="Helical" evidence="1">
    <location>
        <begin position="607"/>
        <end position="626"/>
    </location>
</feature>
<name>A0ABW3ZJ41_9RHOB</name>
<keyword evidence="4" id="KW-1185">Reference proteome</keyword>
<dbReference type="InterPro" id="IPR002823">
    <property type="entry name" value="DUF112_TM"/>
</dbReference>